<accession>A0A9J6EIB8</accession>
<dbReference type="EMBL" id="JABSTU010000004">
    <property type="protein sequence ID" value="KAH8033776.1"/>
    <property type="molecule type" value="Genomic_DNA"/>
</dbReference>
<name>A0A9J6EIB8_RHIMP</name>
<evidence type="ECO:0000313" key="1">
    <source>
        <dbReference type="EMBL" id="KAH8033776.1"/>
    </source>
</evidence>
<protein>
    <submittedName>
        <fullName evidence="1">Uncharacterized protein</fullName>
    </submittedName>
</protein>
<sequence>MQKFLELQTKRRLQMHEIIVEYMYSKNAIPNKVPYRLAEQERICLIRSGIKDDTWANPLAAQPCGTATELIDRVALLDARCHVTVCAENNKKSPP</sequence>
<dbReference type="AlphaFoldDB" id="A0A9J6EIB8"/>
<comment type="caution">
    <text evidence="1">The sequence shown here is derived from an EMBL/GenBank/DDBJ whole genome shotgun (WGS) entry which is preliminary data.</text>
</comment>
<proteinExistence type="predicted"/>
<reference evidence="1" key="1">
    <citation type="journal article" date="2020" name="Cell">
        <title>Large-Scale Comparative Analyses of Tick Genomes Elucidate Their Genetic Diversity and Vector Capacities.</title>
        <authorList>
            <consortium name="Tick Genome and Microbiome Consortium (TIGMIC)"/>
            <person name="Jia N."/>
            <person name="Wang J."/>
            <person name="Shi W."/>
            <person name="Du L."/>
            <person name="Sun Y."/>
            <person name="Zhan W."/>
            <person name="Jiang J.F."/>
            <person name="Wang Q."/>
            <person name="Zhang B."/>
            <person name="Ji P."/>
            <person name="Bell-Sakyi L."/>
            <person name="Cui X.M."/>
            <person name="Yuan T.T."/>
            <person name="Jiang B.G."/>
            <person name="Yang W.F."/>
            <person name="Lam T.T."/>
            <person name="Chang Q.C."/>
            <person name="Ding S.J."/>
            <person name="Wang X.J."/>
            <person name="Zhu J.G."/>
            <person name="Ruan X.D."/>
            <person name="Zhao L."/>
            <person name="Wei J.T."/>
            <person name="Ye R.Z."/>
            <person name="Que T.C."/>
            <person name="Du C.H."/>
            <person name="Zhou Y.H."/>
            <person name="Cheng J.X."/>
            <person name="Dai P.F."/>
            <person name="Guo W.B."/>
            <person name="Han X.H."/>
            <person name="Huang E.J."/>
            <person name="Li L.F."/>
            <person name="Wei W."/>
            <person name="Gao Y.C."/>
            <person name="Liu J.Z."/>
            <person name="Shao H.Z."/>
            <person name="Wang X."/>
            <person name="Wang C.C."/>
            <person name="Yang T.C."/>
            <person name="Huo Q.B."/>
            <person name="Li W."/>
            <person name="Chen H.Y."/>
            <person name="Chen S.E."/>
            <person name="Zhou L.G."/>
            <person name="Ni X.B."/>
            <person name="Tian J.H."/>
            <person name="Sheng Y."/>
            <person name="Liu T."/>
            <person name="Pan Y.S."/>
            <person name="Xia L.Y."/>
            <person name="Li J."/>
            <person name="Zhao F."/>
            <person name="Cao W.C."/>
        </authorList>
    </citation>
    <scope>NUCLEOTIDE SEQUENCE</scope>
    <source>
        <strain evidence="1">Rmic-2018</strain>
    </source>
</reference>
<gene>
    <name evidence="1" type="ORF">HPB51_016231</name>
</gene>
<dbReference type="Proteomes" id="UP000821866">
    <property type="component" value="Chromosome 2"/>
</dbReference>
<keyword evidence="2" id="KW-1185">Reference proteome</keyword>
<reference evidence="1" key="2">
    <citation type="submission" date="2021-09" db="EMBL/GenBank/DDBJ databases">
        <authorList>
            <person name="Jia N."/>
            <person name="Wang J."/>
            <person name="Shi W."/>
            <person name="Du L."/>
            <person name="Sun Y."/>
            <person name="Zhan W."/>
            <person name="Jiang J."/>
            <person name="Wang Q."/>
            <person name="Zhang B."/>
            <person name="Ji P."/>
            <person name="Sakyi L.B."/>
            <person name="Cui X."/>
            <person name="Yuan T."/>
            <person name="Jiang B."/>
            <person name="Yang W."/>
            <person name="Lam T.T.-Y."/>
            <person name="Chang Q."/>
            <person name="Ding S."/>
            <person name="Wang X."/>
            <person name="Zhu J."/>
            <person name="Ruan X."/>
            <person name="Zhao L."/>
            <person name="Wei J."/>
            <person name="Que T."/>
            <person name="Du C."/>
            <person name="Cheng J."/>
            <person name="Dai P."/>
            <person name="Han X."/>
            <person name="Huang E."/>
            <person name="Gao Y."/>
            <person name="Liu J."/>
            <person name="Shao H."/>
            <person name="Ye R."/>
            <person name="Li L."/>
            <person name="Wei W."/>
            <person name="Wang X."/>
            <person name="Wang C."/>
            <person name="Huo Q."/>
            <person name="Li W."/>
            <person name="Guo W."/>
            <person name="Chen H."/>
            <person name="Chen S."/>
            <person name="Zhou L."/>
            <person name="Zhou L."/>
            <person name="Ni X."/>
            <person name="Tian J."/>
            <person name="Zhou Y."/>
            <person name="Sheng Y."/>
            <person name="Liu T."/>
            <person name="Pan Y."/>
            <person name="Xia L."/>
            <person name="Li J."/>
            <person name="Zhao F."/>
            <person name="Cao W."/>
        </authorList>
    </citation>
    <scope>NUCLEOTIDE SEQUENCE</scope>
    <source>
        <strain evidence="1">Rmic-2018</strain>
        <tissue evidence="1">Larvae</tissue>
    </source>
</reference>
<evidence type="ECO:0000313" key="2">
    <source>
        <dbReference type="Proteomes" id="UP000821866"/>
    </source>
</evidence>
<organism evidence="1 2">
    <name type="scientific">Rhipicephalus microplus</name>
    <name type="common">Cattle tick</name>
    <name type="synonym">Boophilus microplus</name>
    <dbReference type="NCBI Taxonomy" id="6941"/>
    <lineage>
        <taxon>Eukaryota</taxon>
        <taxon>Metazoa</taxon>
        <taxon>Ecdysozoa</taxon>
        <taxon>Arthropoda</taxon>
        <taxon>Chelicerata</taxon>
        <taxon>Arachnida</taxon>
        <taxon>Acari</taxon>
        <taxon>Parasitiformes</taxon>
        <taxon>Ixodida</taxon>
        <taxon>Ixodoidea</taxon>
        <taxon>Ixodidae</taxon>
        <taxon>Rhipicephalinae</taxon>
        <taxon>Rhipicephalus</taxon>
        <taxon>Boophilus</taxon>
    </lineage>
</organism>